<keyword evidence="1" id="KW-0812">Transmembrane</keyword>
<proteinExistence type="predicted"/>
<evidence type="ECO:0000313" key="3">
    <source>
        <dbReference type="Proteomes" id="UP000719267"/>
    </source>
</evidence>
<keyword evidence="3" id="KW-1185">Reference proteome</keyword>
<feature type="transmembrane region" description="Helical" evidence="1">
    <location>
        <begin position="42"/>
        <end position="61"/>
    </location>
</feature>
<sequence>MKKNTLFKETKLIWLLIIPFAIILTTLLLFMLIAIGNDKNHLIIFFIVNILVFSTILALFYRFKIELFENKIILSFGIGIISKKINIEQIDKSSINQKKIPWYYGIGWRYDFKGNILFSANFGTAVTFKLMDVNKKIMIVMDKRKEFENELIKIIN</sequence>
<protein>
    <recommendedName>
        <fullName evidence="4">Bacterial Pleckstrin homology domain-containing protein</fullName>
    </recommendedName>
</protein>
<evidence type="ECO:0000256" key="1">
    <source>
        <dbReference type="SAM" id="Phobius"/>
    </source>
</evidence>
<dbReference type="RefSeq" id="WP_219041353.1">
    <property type="nucleotide sequence ID" value="NZ_JAHWDF010000033.1"/>
</dbReference>
<keyword evidence="1" id="KW-1133">Transmembrane helix</keyword>
<accession>A0ABS6W5D0</accession>
<evidence type="ECO:0000313" key="2">
    <source>
        <dbReference type="EMBL" id="MBW2963072.1"/>
    </source>
</evidence>
<reference evidence="2 3" key="1">
    <citation type="submission" date="2021-07" db="EMBL/GenBank/DDBJ databases">
        <title>Mesonia aestuariivivens sp. nov., isolated from a tidal flat.</title>
        <authorList>
            <person name="Kim Y.-O."/>
            <person name="Yoon J.-H."/>
        </authorList>
    </citation>
    <scope>NUCLEOTIDE SEQUENCE [LARGE SCALE GENOMIC DNA]</scope>
    <source>
        <strain evidence="2 3">JHPTF-M18</strain>
    </source>
</reference>
<keyword evidence="1" id="KW-0472">Membrane</keyword>
<comment type="caution">
    <text evidence="2">The sequence shown here is derived from an EMBL/GenBank/DDBJ whole genome shotgun (WGS) entry which is preliminary data.</text>
</comment>
<evidence type="ECO:0008006" key="4">
    <source>
        <dbReference type="Google" id="ProtNLM"/>
    </source>
</evidence>
<name>A0ABS6W5D0_9FLAO</name>
<feature type="transmembrane region" description="Helical" evidence="1">
    <location>
        <begin position="12"/>
        <end position="36"/>
    </location>
</feature>
<organism evidence="2 3">
    <name type="scientific">Mesonia aestuariivivens</name>
    <dbReference type="NCBI Taxonomy" id="2796128"/>
    <lineage>
        <taxon>Bacteria</taxon>
        <taxon>Pseudomonadati</taxon>
        <taxon>Bacteroidota</taxon>
        <taxon>Flavobacteriia</taxon>
        <taxon>Flavobacteriales</taxon>
        <taxon>Flavobacteriaceae</taxon>
        <taxon>Mesonia</taxon>
    </lineage>
</organism>
<dbReference type="EMBL" id="JAHWDF010000033">
    <property type="protein sequence ID" value="MBW2963072.1"/>
    <property type="molecule type" value="Genomic_DNA"/>
</dbReference>
<dbReference type="Proteomes" id="UP000719267">
    <property type="component" value="Unassembled WGS sequence"/>
</dbReference>
<gene>
    <name evidence="2" type="ORF">KW502_14905</name>
</gene>